<keyword evidence="4 7" id="KW-0689">Ribosomal protein</keyword>
<feature type="domain" description="RNA-binding S4" evidence="8">
    <location>
        <begin position="98"/>
        <end position="162"/>
    </location>
</feature>
<name>A0ABY8PRS8_9BACT</name>
<dbReference type="PANTHER" id="PTHR11831">
    <property type="entry name" value="30S 40S RIBOSOMAL PROTEIN"/>
    <property type="match status" value="1"/>
</dbReference>
<evidence type="ECO:0000259" key="8">
    <source>
        <dbReference type="SMART" id="SM00363"/>
    </source>
</evidence>
<evidence type="ECO:0000256" key="4">
    <source>
        <dbReference type="ARBA" id="ARBA00022980"/>
    </source>
</evidence>
<dbReference type="PROSITE" id="PS50889">
    <property type="entry name" value="S4"/>
    <property type="match status" value="1"/>
</dbReference>
<accession>A0ABY8PRS8</accession>
<evidence type="ECO:0000259" key="9">
    <source>
        <dbReference type="SMART" id="SM01390"/>
    </source>
</evidence>
<keyword evidence="2 7" id="KW-0699">rRNA-binding</keyword>
<evidence type="ECO:0000313" key="10">
    <source>
        <dbReference type="EMBL" id="WGS65344.1"/>
    </source>
</evidence>
<comment type="function">
    <text evidence="7">One of the primary rRNA binding proteins, it binds directly to 16S rRNA where it nucleates assembly of the body of the 30S subunit.</text>
</comment>
<comment type="similarity">
    <text evidence="1 7">Belongs to the universal ribosomal protein uS4 family.</text>
</comment>
<dbReference type="Gene3D" id="3.10.290.10">
    <property type="entry name" value="RNA-binding S4 domain"/>
    <property type="match status" value="1"/>
</dbReference>
<evidence type="ECO:0000313" key="11">
    <source>
        <dbReference type="Proteomes" id="UP001232493"/>
    </source>
</evidence>
<comment type="subunit">
    <text evidence="7">Part of the 30S ribosomal subunit. Contacts protein S5. The interaction surface between S4 and S5 is involved in control of translational fidelity.</text>
</comment>
<dbReference type="NCBIfam" id="TIGR01017">
    <property type="entry name" value="rpsD_bact"/>
    <property type="match status" value="1"/>
</dbReference>
<dbReference type="InterPro" id="IPR005709">
    <property type="entry name" value="Ribosomal_uS4_bac-type"/>
</dbReference>
<dbReference type="SMART" id="SM00363">
    <property type="entry name" value="S4"/>
    <property type="match status" value="1"/>
</dbReference>
<dbReference type="InterPro" id="IPR002942">
    <property type="entry name" value="S4_RNA-bd"/>
</dbReference>
<dbReference type="GO" id="GO:0005840">
    <property type="term" value="C:ribosome"/>
    <property type="evidence" value="ECO:0007669"/>
    <property type="project" value="UniProtKB-KW"/>
</dbReference>
<dbReference type="InterPro" id="IPR036986">
    <property type="entry name" value="S4_RNA-bd_sf"/>
</dbReference>
<dbReference type="Gene3D" id="1.10.1050.10">
    <property type="entry name" value="Ribosomal Protein S4 Delta 41, Chain A, domain 1"/>
    <property type="match status" value="1"/>
</dbReference>
<keyword evidence="11" id="KW-1185">Reference proteome</keyword>
<dbReference type="InterPro" id="IPR022801">
    <property type="entry name" value="Ribosomal_uS4"/>
</dbReference>
<dbReference type="Proteomes" id="UP001232493">
    <property type="component" value="Chromosome"/>
</dbReference>
<evidence type="ECO:0000256" key="7">
    <source>
        <dbReference type="HAMAP-Rule" id="MF_01306"/>
    </source>
</evidence>
<dbReference type="Pfam" id="PF00163">
    <property type="entry name" value="Ribosomal_S4"/>
    <property type="match status" value="1"/>
</dbReference>
<sequence length="209" mass="24354">MARYIGSLCKLCRREGFKLYLKGERCYTDKCALARRPYAPGQHGKQAKKPTQYGLQLRAKQALKRIYGVLERQFRRYFEEASRKEGNTGENLMRILETRLDNVVYQMGYAVNRRTARQLVRHGHFLVNGRKVDIPSYRVKPGDVIEVKEKSRSILPIKQGIELAQKANKRLDWIEVDYNAFKGSFLRLPTLDEMEVPVDLQAIIELYSK</sequence>
<dbReference type="RefSeq" id="WP_280999731.1">
    <property type="nucleotide sequence ID" value="NZ_CP069362.1"/>
</dbReference>
<dbReference type="NCBIfam" id="NF003717">
    <property type="entry name" value="PRK05327.1"/>
    <property type="match status" value="1"/>
</dbReference>
<organism evidence="10 11">
    <name type="scientific">Marinitoga aeolica</name>
    <dbReference type="NCBI Taxonomy" id="2809031"/>
    <lineage>
        <taxon>Bacteria</taxon>
        <taxon>Thermotogati</taxon>
        <taxon>Thermotogota</taxon>
        <taxon>Thermotogae</taxon>
        <taxon>Petrotogales</taxon>
        <taxon>Petrotogaceae</taxon>
        <taxon>Marinitoga</taxon>
    </lineage>
</organism>
<evidence type="ECO:0000256" key="5">
    <source>
        <dbReference type="ARBA" id="ARBA00023274"/>
    </source>
</evidence>
<dbReference type="InterPro" id="IPR001912">
    <property type="entry name" value="Ribosomal_uS4_N"/>
</dbReference>
<proteinExistence type="inferred from homology"/>
<evidence type="ECO:0000256" key="1">
    <source>
        <dbReference type="ARBA" id="ARBA00007465"/>
    </source>
</evidence>
<gene>
    <name evidence="7 10" type="primary">rpsD</name>
    <name evidence="10" type="ORF">JRV97_01960</name>
</gene>
<dbReference type="EMBL" id="CP069362">
    <property type="protein sequence ID" value="WGS65344.1"/>
    <property type="molecule type" value="Genomic_DNA"/>
</dbReference>
<dbReference type="SMART" id="SM01390">
    <property type="entry name" value="Ribosomal_S4"/>
    <property type="match status" value="1"/>
</dbReference>
<reference evidence="10 11" key="1">
    <citation type="submission" date="2021-02" db="EMBL/GenBank/DDBJ databases">
        <title>Characterization of Marinitoga sp. nov. str. BP5-C20A.</title>
        <authorList>
            <person name="Erauso G."/>
            <person name="Postec A."/>
        </authorList>
    </citation>
    <scope>NUCLEOTIDE SEQUENCE [LARGE SCALE GENOMIC DNA]</scope>
    <source>
        <strain evidence="10 11">BP5-C20A</strain>
    </source>
</reference>
<dbReference type="PANTHER" id="PTHR11831:SF4">
    <property type="entry name" value="SMALL RIBOSOMAL SUBUNIT PROTEIN US4M"/>
    <property type="match status" value="1"/>
</dbReference>
<evidence type="ECO:0000256" key="2">
    <source>
        <dbReference type="ARBA" id="ARBA00022730"/>
    </source>
</evidence>
<keyword evidence="5 7" id="KW-0687">Ribonucleoprotein</keyword>
<evidence type="ECO:0000256" key="3">
    <source>
        <dbReference type="ARBA" id="ARBA00022884"/>
    </source>
</evidence>
<dbReference type="CDD" id="cd00165">
    <property type="entry name" value="S4"/>
    <property type="match status" value="1"/>
</dbReference>
<evidence type="ECO:0000256" key="6">
    <source>
        <dbReference type="ARBA" id="ARBA00035254"/>
    </source>
</evidence>
<protein>
    <recommendedName>
        <fullName evidence="6 7">Small ribosomal subunit protein uS4</fullName>
    </recommendedName>
</protein>
<feature type="domain" description="Small ribosomal subunit protein uS4 N-terminal" evidence="9">
    <location>
        <begin position="3"/>
        <end position="97"/>
    </location>
</feature>
<dbReference type="SUPFAM" id="SSF55174">
    <property type="entry name" value="Alpha-L RNA-binding motif"/>
    <property type="match status" value="1"/>
</dbReference>
<comment type="function">
    <text evidence="7">With S5 and S12 plays an important role in translational accuracy.</text>
</comment>
<dbReference type="HAMAP" id="MF_01306_B">
    <property type="entry name" value="Ribosomal_uS4_B"/>
    <property type="match status" value="1"/>
</dbReference>
<dbReference type="Pfam" id="PF01479">
    <property type="entry name" value="S4"/>
    <property type="match status" value="1"/>
</dbReference>
<keyword evidence="3 7" id="KW-0694">RNA-binding</keyword>